<evidence type="ECO:0000313" key="2">
    <source>
        <dbReference type="Proteomes" id="UP000007463"/>
    </source>
</evidence>
<evidence type="ECO:0000313" key="1">
    <source>
        <dbReference type="EMBL" id="AEA46039.1"/>
    </source>
</evidence>
<dbReference type="RefSeq" id="WP_013688796.1">
    <property type="nucleotide sequence ID" value="NC_015321.1"/>
</dbReference>
<reference evidence="2" key="2">
    <citation type="submission" date="2011-02" db="EMBL/GenBank/DDBJ databases">
        <title>The complete genome of Fluviicola taffensis DSM 16823.</title>
        <authorList>
            <consortium name="US DOE Joint Genome Institute (JGI-PGF)"/>
            <person name="Lucas S."/>
            <person name="Copeland A."/>
            <person name="Lapidus A."/>
            <person name="Bruce D."/>
            <person name="Goodwin L."/>
            <person name="Pitluck S."/>
            <person name="Kyrpides N."/>
            <person name="Mavromatis K."/>
            <person name="Ivanova N."/>
            <person name="Mikhailova N."/>
            <person name="Pagani I."/>
            <person name="Chertkov O."/>
            <person name="Detter J.C."/>
            <person name="Han C."/>
            <person name="Tapia R."/>
            <person name="Land M."/>
            <person name="Hauser L."/>
            <person name="Markowitz V."/>
            <person name="Cheng J.-F."/>
            <person name="Hugenholtz P."/>
            <person name="Woyke T."/>
            <person name="Wu D."/>
            <person name="Tindall B."/>
            <person name="Pomrenke H.G."/>
            <person name="Brambilla E."/>
            <person name="Klenk H.-P."/>
            <person name="Eisen J.A."/>
        </authorList>
    </citation>
    <scope>NUCLEOTIDE SEQUENCE [LARGE SCALE GENOMIC DNA]</scope>
    <source>
        <strain evidence="2">DSM 16823 / RW262 / RW262</strain>
    </source>
</reference>
<dbReference type="InterPro" id="IPR046508">
    <property type="entry name" value="DUF6686"/>
</dbReference>
<name>F2IJE2_FLUTR</name>
<dbReference type="HOGENOM" id="CLU_2046218_0_0_10"/>
<proteinExistence type="predicted"/>
<gene>
    <name evidence="1" type="ordered locus">Fluta_4077</name>
</gene>
<protein>
    <submittedName>
        <fullName evidence="1">Uncharacterized protein</fullName>
    </submittedName>
</protein>
<dbReference type="AlphaFoldDB" id="F2IJE2"/>
<dbReference type="Pfam" id="PF20391">
    <property type="entry name" value="DUF6686"/>
    <property type="match status" value="1"/>
</dbReference>
<reference evidence="1 2" key="1">
    <citation type="journal article" date="2011" name="Stand. Genomic Sci.">
        <title>Complete genome sequence of the gliding freshwater bacterium Fluviicola taffensis type strain (RW262).</title>
        <authorList>
            <person name="Woyke T."/>
            <person name="Chertkov O."/>
            <person name="Lapidus A."/>
            <person name="Nolan M."/>
            <person name="Lucas S."/>
            <person name="Del Rio T.G."/>
            <person name="Tice H."/>
            <person name="Cheng J.F."/>
            <person name="Tapia R."/>
            <person name="Han C."/>
            <person name="Goodwin L."/>
            <person name="Pitluck S."/>
            <person name="Liolios K."/>
            <person name="Pagani I."/>
            <person name="Ivanova N."/>
            <person name="Huntemann M."/>
            <person name="Mavromatis K."/>
            <person name="Mikhailova N."/>
            <person name="Pati A."/>
            <person name="Chen A."/>
            <person name="Palaniappan K."/>
            <person name="Land M."/>
            <person name="Hauser L."/>
            <person name="Brambilla E.M."/>
            <person name="Rohde M."/>
            <person name="Mwirichia R."/>
            <person name="Sikorski J."/>
            <person name="Tindall B.J."/>
            <person name="Goker M."/>
            <person name="Bristow J."/>
            <person name="Eisen J.A."/>
            <person name="Markowitz V."/>
            <person name="Hugenholtz P."/>
            <person name="Klenk H.P."/>
            <person name="Kyrpides N.C."/>
        </authorList>
    </citation>
    <scope>NUCLEOTIDE SEQUENCE [LARGE SCALE GENOMIC DNA]</scope>
    <source>
        <strain evidence="2">DSM 16823 / RW262 / RW262</strain>
    </source>
</reference>
<sequence length="120" mass="14333">MCHYKTISNNSFGCLIQCKNCEQFHLGFGSVVLILSYAEFIRFSEQVHSIHTMHYEEEEAKLLKNENLSNKDEKPKEKIYMHTDNSKMILAFNHKEWMKLYDLLEESRFLLYANEFIEQS</sequence>
<dbReference type="Proteomes" id="UP000007463">
    <property type="component" value="Chromosome"/>
</dbReference>
<accession>F2IJE2</accession>
<dbReference type="STRING" id="755732.Fluta_4077"/>
<dbReference type="EMBL" id="CP002542">
    <property type="protein sequence ID" value="AEA46039.1"/>
    <property type="molecule type" value="Genomic_DNA"/>
</dbReference>
<keyword evidence="2" id="KW-1185">Reference proteome</keyword>
<dbReference type="KEGG" id="fte:Fluta_4077"/>
<organism evidence="1 2">
    <name type="scientific">Fluviicola taffensis (strain DSM 16823 / NCIMB 13979 / RW262)</name>
    <dbReference type="NCBI Taxonomy" id="755732"/>
    <lineage>
        <taxon>Bacteria</taxon>
        <taxon>Pseudomonadati</taxon>
        <taxon>Bacteroidota</taxon>
        <taxon>Flavobacteriia</taxon>
        <taxon>Flavobacteriales</taxon>
        <taxon>Crocinitomicaceae</taxon>
        <taxon>Fluviicola</taxon>
    </lineage>
</organism>